<dbReference type="PRINTS" id="PR00722">
    <property type="entry name" value="CHYMOTRYPSIN"/>
</dbReference>
<dbReference type="PROSITE" id="PS00134">
    <property type="entry name" value="TRYPSIN_HIS"/>
    <property type="match status" value="1"/>
</dbReference>
<dbReference type="GO" id="GO:0006508">
    <property type="term" value="P:proteolysis"/>
    <property type="evidence" value="ECO:0007669"/>
    <property type="project" value="UniProtKB-KW"/>
</dbReference>
<dbReference type="EMBL" id="JBEHCU010006026">
    <property type="protein sequence ID" value="KAL1398101.1"/>
    <property type="molecule type" value="Genomic_DNA"/>
</dbReference>
<evidence type="ECO:0000256" key="1">
    <source>
        <dbReference type="ARBA" id="ARBA00004613"/>
    </source>
</evidence>
<dbReference type="PANTHER" id="PTHR24256">
    <property type="entry name" value="TRYPTASE-RELATED"/>
    <property type="match status" value="1"/>
</dbReference>
<evidence type="ECO:0000256" key="4">
    <source>
        <dbReference type="ARBA" id="ARBA00022729"/>
    </source>
</evidence>
<evidence type="ECO:0000259" key="13">
    <source>
        <dbReference type="PROSITE" id="PS50240"/>
    </source>
</evidence>
<evidence type="ECO:0000256" key="6">
    <source>
        <dbReference type="ARBA" id="ARBA00022825"/>
    </source>
</evidence>
<dbReference type="PROSITE" id="PS50240">
    <property type="entry name" value="TRYPSIN_DOM"/>
    <property type="match status" value="1"/>
</dbReference>
<dbReference type="InterPro" id="IPR001314">
    <property type="entry name" value="Peptidase_S1A"/>
</dbReference>
<organism evidence="14 15">
    <name type="scientific">Culex pipiens pipiens</name>
    <name type="common">Northern house mosquito</name>
    <dbReference type="NCBI Taxonomy" id="38569"/>
    <lineage>
        <taxon>Eukaryota</taxon>
        <taxon>Metazoa</taxon>
        <taxon>Ecdysozoa</taxon>
        <taxon>Arthropoda</taxon>
        <taxon>Hexapoda</taxon>
        <taxon>Insecta</taxon>
        <taxon>Pterygota</taxon>
        <taxon>Neoptera</taxon>
        <taxon>Endopterygota</taxon>
        <taxon>Diptera</taxon>
        <taxon>Nematocera</taxon>
        <taxon>Culicoidea</taxon>
        <taxon>Culicidae</taxon>
        <taxon>Culicinae</taxon>
        <taxon>Culicini</taxon>
        <taxon>Culex</taxon>
        <taxon>Culex</taxon>
    </lineage>
</organism>
<keyword evidence="3 11" id="KW-0645">Protease</keyword>
<dbReference type="Gene3D" id="2.40.10.10">
    <property type="entry name" value="Trypsin-like serine proteases"/>
    <property type="match status" value="1"/>
</dbReference>
<dbReference type="InterPro" id="IPR033116">
    <property type="entry name" value="TRYPSIN_SER"/>
</dbReference>
<proteinExistence type="inferred from homology"/>
<comment type="caution">
    <text evidence="14">The sequence shown here is derived from an EMBL/GenBank/DDBJ whole genome shotgun (WGS) entry which is preliminary data.</text>
</comment>
<gene>
    <name evidence="14" type="ORF">pipiens_009238</name>
</gene>
<dbReference type="SUPFAM" id="SSF50494">
    <property type="entry name" value="Trypsin-like serine proteases"/>
    <property type="match status" value="1"/>
</dbReference>
<sequence>MISAFRCSLFLLGYFLVVQGERIAERKCSEYQKLSTKKTVIIPLTVKPKPVSFAGSDCANTVDLIVGGEAAKPGEFPHQALLGYPDADAPEGYRFDCGGSLISERFVLTAAHCFVNGNATIVRLGEHNLRNEWDDQVDFEIQSIKKHPDYKHRFAYHDIALIELSTEVRFSKLIRPACLWTSSTIDVPSVIATGFGLNETVGEKADVLQKVQLDFLDHAVCEKAFTSERKFSRGVLDSQLCIGSTRGGKDTCQGDSGGPVQVITEPKGCTYHILGVTSTSLGGCGLGNSAAIYTKVFSYIDWIEDVVWGVKPDDGAIRFLDDDY</sequence>
<keyword evidence="9" id="KW-0325">Glycoprotein</keyword>
<keyword evidence="4 12" id="KW-0732">Signal</keyword>
<dbReference type="GO" id="GO:0008236">
    <property type="term" value="F:serine-type peptidase activity"/>
    <property type="evidence" value="ECO:0007669"/>
    <property type="project" value="UniProtKB-KW"/>
</dbReference>
<keyword evidence="15" id="KW-1185">Reference proteome</keyword>
<reference evidence="14 15" key="1">
    <citation type="submission" date="2024-05" db="EMBL/GenBank/DDBJ databases">
        <title>Culex pipiens pipiens assembly and annotation.</title>
        <authorList>
            <person name="Alout H."/>
            <person name="Durand T."/>
        </authorList>
    </citation>
    <scope>NUCLEOTIDE SEQUENCE [LARGE SCALE GENOMIC DNA]</scope>
    <source>
        <strain evidence="14">HA-2024</strain>
        <tissue evidence="14">Whole body</tissue>
    </source>
</reference>
<dbReference type="InterPro" id="IPR051487">
    <property type="entry name" value="Ser/Thr_Proteases_Immune/Dev"/>
</dbReference>
<evidence type="ECO:0000256" key="8">
    <source>
        <dbReference type="ARBA" id="ARBA00023157"/>
    </source>
</evidence>
<feature type="chain" id="PRO_5044751355" description="Peptidase S1 domain-containing protein" evidence="12">
    <location>
        <begin position="21"/>
        <end position="324"/>
    </location>
</feature>
<dbReference type="AlphaFoldDB" id="A0ABD1DES9"/>
<keyword evidence="6 11" id="KW-0720">Serine protease</keyword>
<dbReference type="CDD" id="cd00190">
    <property type="entry name" value="Tryp_SPc"/>
    <property type="match status" value="1"/>
</dbReference>
<accession>A0ABD1DES9</accession>
<feature type="domain" description="Peptidase S1" evidence="13">
    <location>
        <begin position="65"/>
        <end position="308"/>
    </location>
</feature>
<keyword evidence="8" id="KW-1015">Disulfide bond</keyword>
<dbReference type="GO" id="GO:0005576">
    <property type="term" value="C:extracellular region"/>
    <property type="evidence" value="ECO:0007669"/>
    <property type="project" value="UniProtKB-SubCell"/>
</dbReference>
<dbReference type="InterPro" id="IPR001254">
    <property type="entry name" value="Trypsin_dom"/>
</dbReference>
<feature type="signal peptide" evidence="12">
    <location>
        <begin position="1"/>
        <end position="20"/>
    </location>
</feature>
<keyword evidence="5 11" id="KW-0378">Hydrolase</keyword>
<dbReference type="InterPro" id="IPR018114">
    <property type="entry name" value="TRYPSIN_HIS"/>
</dbReference>
<evidence type="ECO:0000256" key="11">
    <source>
        <dbReference type="RuleBase" id="RU363034"/>
    </source>
</evidence>
<dbReference type="FunFam" id="2.40.10.10:FF:000146">
    <property type="entry name" value="Serine protease 53"/>
    <property type="match status" value="1"/>
</dbReference>
<protein>
    <recommendedName>
        <fullName evidence="13">Peptidase S1 domain-containing protein</fullName>
    </recommendedName>
</protein>
<dbReference type="Pfam" id="PF00089">
    <property type="entry name" value="Trypsin"/>
    <property type="match status" value="1"/>
</dbReference>
<evidence type="ECO:0000256" key="10">
    <source>
        <dbReference type="ARBA" id="ARBA00024195"/>
    </source>
</evidence>
<evidence type="ECO:0000256" key="12">
    <source>
        <dbReference type="SAM" id="SignalP"/>
    </source>
</evidence>
<evidence type="ECO:0000256" key="2">
    <source>
        <dbReference type="ARBA" id="ARBA00022525"/>
    </source>
</evidence>
<comment type="similarity">
    <text evidence="10">Belongs to the peptidase S1 family. CLIP subfamily.</text>
</comment>
<dbReference type="SMART" id="SM00020">
    <property type="entry name" value="Tryp_SPc"/>
    <property type="match status" value="1"/>
</dbReference>
<name>A0ABD1DES9_CULPP</name>
<evidence type="ECO:0000256" key="9">
    <source>
        <dbReference type="ARBA" id="ARBA00023180"/>
    </source>
</evidence>
<dbReference type="Proteomes" id="UP001562425">
    <property type="component" value="Unassembled WGS sequence"/>
</dbReference>
<dbReference type="InterPro" id="IPR009003">
    <property type="entry name" value="Peptidase_S1_PA"/>
</dbReference>
<evidence type="ECO:0000256" key="5">
    <source>
        <dbReference type="ARBA" id="ARBA00022801"/>
    </source>
</evidence>
<evidence type="ECO:0000313" key="14">
    <source>
        <dbReference type="EMBL" id="KAL1398101.1"/>
    </source>
</evidence>
<evidence type="ECO:0000256" key="7">
    <source>
        <dbReference type="ARBA" id="ARBA00023145"/>
    </source>
</evidence>
<evidence type="ECO:0000313" key="15">
    <source>
        <dbReference type="Proteomes" id="UP001562425"/>
    </source>
</evidence>
<evidence type="ECO:0000256" key="3">
    <source>
        <dbReference type="ARBA" id="ARBA00022670"/>
    </source>
</evidence>
<comment type="subcellular location">
    <subcellularLocation>
        <location evidence="1">Secreted</location>
    </subcellularLocation>
</comment>
<keyword evidence="2" id="KW-0964">Secreted</keyword>
<dbReference type="PROSITE" id="PS00135">
    <property type="entry name" value="TRYPSIN_SER"/>
    <property type="match status" value="1"/>
</dbReference>
<keyword evidence="7" id="KW-0865">Zymogen</keyword>
<dbReference type="InterPro" id="IPR043504">
    <property type="entry name" value="Peptidase_S1_PA_chymotrypsin"/>
</dbReference>